<dbReference type="Gene3D" id="3.60.10.10">
    <property type="entry name" value="Endonuclease/exonuclease/phosphatase"/>
    <property type="match status" value="1"/>
</dbReference>
<dbReference type="EMBL" id="CP106753">
    <property type="protein sequence ID" value="UXY13961.1"/>
    <property type="molecule type" value="Genomic_DNA"/>
</dbReference>
<feature type="domain" description="Endonuclease/exonuclease/phosphatase" evidence="1">
    <location>
        <begin position="13"/>
        <end position="225"/>
    </location>
</feature>
<keyword evidence="3" id="KW-1185">Reference proteome</keyword>
<dbReference type="RefSeq" id="WP_263123259.1">
    <property type="nucleotide sequence ID" value="NZ_CP106753.1"/>
</dbReference>
<protein>
    <submittedName>
        <fullName evidence="2">Endonuclease/exonuclease/phosphatase family protein</fullName>
    </submittedName>
</protein>
<dbReference type="GO" id="GO:0004519">
    <property type="term" value="F:endonuclease activity"/>
    <property type="evidence" value="ECO:0007669"/>
    <property type="project" value="UniProtKB-KW"/>
</dbReference>
<reference evidence="2" key="1">
    <citation type="submission" date="2022-10" db="EMBL/GenBank/DDBJ databases">
        <title>Chitiniphilus purpureus sp. nov., a novel chitin-degrading bacterium isolated from crawfish pond sediment.</title>
        <authorList>
            <person name="Li K."/>
        </authorList>
    </citation>
    <scope>NUCLEOTIDE SEQUENCE</scope>
    <source>
        <strain evidence="2">CD1</strain>
    </source>
</reference>
<evidence type="ECO:0000313" key="3">
    <source>
        <dbReference type="Proteomes" id="UP001061302"/>
    </source>
</evidence>
<accession>A0ABY6DKH5</accession>
<name>A0ABY6DKH5_9NEIS</name>
<dbReference type="PANTHER" id="PTHR14859:SF15">
    <property type="entry name" value="ENDONUCLEASE_EXONUCLEASE_PHOSPHATASE DOMAIN-CONTAINING PROTEIN"/>
    <property type="match status" value="1"/>
</dbReference>
<proteinExistence type="predicted"/>
<dbReference type="PANTHER" id="PTHR14859">
    <property type="entry name" value="CALCOFLUOR WHITE HYPERSENSITIVE PROTEIN PRECURSOR"/>
    <property type="match status" value="1"/>
</dbReference>
<evidence type="ECO:0000313" key="2">
    <source>
        <dbReference type="EMBL" id="UXY13961.1"/>
    </source>
</evidence>
<dbReference type="InterPro" id="IPR005135">
    <property type="entry name" value="Endo/exonuclease/phosphatase"/>
</dbReference>
<gene>
    <name evidence="2" type="ORF">N8I74_11575</name>
</gene>
<keyword evidence="2" id="KW-0378">Hydrolase</keyword>
<dbReference type="SUPFAM" id="SSF56219">
    <property type="entry name" value="DNase I-like"/>
    <property type="match status" value="1"/>
</dbReference>
<evidence type="ECO:0000259" key="1">
    <source>
        <dbReference type="Pfam" id="PF03372"/>
    </source>
</evidence>
<dbReference type="Proteomes" id="UP001061302">
    <property type="component" value="Chromosome"/>
</dbReference>
<dbReference type="InterPro" id="IPR036691">
    <property type="entry name" value="Endo/exonu/phosph_ase_sf"/>
</dbReference>
<sequence length="234" mass="26075">MMAPGSPWPLTVATYNIHSAVGFDGRFAPERIAAVLNEIGADVVALQEVPLGDRRRPNVLPILEEATGYTAVAGPTIDQPWRHYGNAVLTRFPVSAVRHLDLCVGLNEPRGALDADISCHGEPLRIVATHLGLRPGERRDQVKKLLETFDTDAMPVLLLGDLNEWFVWGRPLRWLTTRFEKTPSPRTFPSLKPVFALDRIWIHPRQRLVKVWVHHSALARTASDHLPLVAHIAG</sequence>
<dbReference type="InterPro" id="IPR051916">
    <property type="entry name" value="GPI-anchor_lipid_remodeler"/>
</dbReference>
<organism evidence="2 3">
    <name type="scientific">Chitiniphilus purpureus</name>
    <dbReference type="NCBI Taxonomy" id="2981137"/>
    <lineage>
        <taxon>Bacteria</taxon>
        <taxon>Pseudomonadati</taxon>
        <taxon>Pseudomonadota</taxon>
        <taxon>Betaproteobacteria</taxon>
        <taxon>Neisseriales</taxon>
        <taxon>Chitinibacteraceae</taxon>
        <taxon>Chitiniphilus</taxon>
    </lineage>
</organism>
<keyword evidence="2" id="KW-0540">Nuclease</keyword>
<keyword evidence="2" id="KW-0255">Endonuclease</keyword>
<dbReference type="Pfam" id="PF03372">
    <property type="entry name" value="Exo_endo_phos"/>
    <property type="match status" value="1"/>
</dbReference>